<evidence type="ECO:0000256" key="2">
    <source>
        <dbReference type="ARBA" id="ARBA00008323"/>
    </source>
</evidence>
<dbReference type="GO" id="GO:0016829">
    <property type="term" value="F:lyase activity"/>
    <property type="evidence" value="ECO:0007669"/>
    <property type="project" value="UniProtKB-KW"/>
</dbReference>
<keyword evidence="17" id="KW-1185">Reference proteome</keyword>
<dbReference type="InParanoid" id="B0D8M6"/>
<evidence type="ECO:0000256" key="12">
    <source>
        <dbReference type="ARBA" id="ARBA00049244"/>
    </source>
</evidence>
<dbReference type="Pfam" id="PF14792">
    <property type="entry name" value="DNA_pol_B_palm"/>
    <property type="match status" value="1"/>
</dbReference>
<keyword evidence="4 14" id="KW-0808">Transferase</keyword>
<dbReference type="InterPro" id="IPR029398">
    <property type="entry name" value="PolB_thumb"/>
</dbReference>
<comment type="catalytic activity">
    <reaction evidence="12 14">
        <text>DNA(n) + a 2'-deoxyribonucleoside 5'-triphosphate = DNA(n+1) + diphosphate</text>
        <dbReference type="Rhea" id="RHEA:22508"/>
        <dbReference type="Rhea" id="RHEA-COMP:17339"/>
        <dbReference type="Rhea" id="RHEA-COMP:17340"/>
        <dbReference type="ChEBI" id="CHEBI:33019"/>
        <dbReference type="ChEBI" id="CHEBI:61560"/>
        <dbReference type="ChEBI" id="CHEBI:173112"/>
        <dbReference type="EC" id="2.7.7.7"/>
    </reaction>
</comment>
<dbReference type="Gene3D" id="1.10.150.110">
    <property type="entry name" value="DNA polymerase beta, N-terminal domain-like"/>
    <property type="match status" value="1"/>
</dbReference>
<dbReference type="PRINTS" id="PR00870">
    <property type="entry name" value="DNAPOLXBETA"/>
</dbReference>
<dbReference type="InterPro" id="IPR037160">
    <property type="entry name" value="DNA_Pol_thumb_sf"/>
</dbReference>
<dbReference type="InterPro" id="IPR028207">
    <property type="entry name" value="DNA_pol_B_palm_palm"/>
</dbReference>
<evidence type="ECO:0000256" key="5">
    <source>
        <dbReference type="ARBA" id="ARBA00022695"/>
    </source>
</evidence>
<dbReference type="GO" id="GO:0003887">
    <property type="term" value="F:DNA-directed DNA polymerase activity"/>
    <property type="evidence" value="ECO:0007669"/>
    <property type="project" value="UniProtKB-UniRule"/>
</dbReference>
<dbReference type="PROSITE" id="PS50172">
    <property type="entry name" value="BRCT"/>
    <property type="match status" value="1"/>
</dbReference>
<evidence type="ECO:0000259" key="15">
    <source>
        <dbReference type="PROSITE" id="PS50172"/>
    </source>
</evidence>
<evidence type="ECO:0000256" key="7">
    <source>
        <dbReference type="ARBA" id="ARBA00022763"/>
    </source>
</evidence>
<evidence type="ECO:0000256" key="8">
    <source>
        <dbReference type="ARBA" id="ARBA00022932"/>
    </source>
</evidence>
<dbReference type="InterPro" id="IPR019843">
    <property type="entry name" value="DNA_pol-X_BS"/>
</dbReference>
<evidence type="ECO:0000256" key="6">
    <source>
        <dbReference type="ARBA" id="ARBA00022705"/>
    </source>
</evidence>
<keyword evidence="6" id="KW-0235">DNA replication</keyword>
<proteinExistence type="inferred from homology"/>
<dbReference type="GO" id="GO:0006303">
    <property type="term" value="P:double-strand break repair via nonhomologous end joining"/>
    <property type="evidence" value="ECO:0007669"/>
    <property type="project" value="TreeGrafter"/>
</dbReference>
<dbReference type="PRINTS" id="PR00869">
    <property type="entry name" value="DNAPOLX"/>
</dbReference>
<dbReference type="InterPro" id="IPR022312">
    <property type="entry name" value="DNA_pol_X"/>
</dbReference>
<dbReference type="HOGENOM" id="CLU_008698_5_0_1"/>
<keyword evidence="7 14" id="KW-0227">DNA damage</keyword>
<dbReference type="SUPFAM" id="SSF47802">
    <property type="entry name" value="DNA polymerase beta, N-terminal domain-like"/>
    <property type="match status" value="1"/>
</dbReference>
<dbReference type="GO" id="GO:0003677">
    <property type="term" value="F:DNA binding"/>
    <property type="evidence" value="ECO:0007669"/>
    <property type="project" value="UniProtKB-UniRule"/>
</dbReference>
<dbReference type="InterPro" id="IPR027421">
    <property type="entry name" value="DNA_pol_lamdba_lyase_dom_sf"/>
</dbReference>
<keyword evidence="8 14" id="KW-0239">DNA-directed DNA polymerase</keyword>
<dbReference type="GeneID" id="6075720"/>
<organism evidence="17">
    <name type="scientific">Laccaria bicolor (strain S238N-H82 / ATCC MYA-4686)</name>
    <name type="common">Bicoloured deceiver</name>
    <name type="synonym">Laccaria laccata var. bicolor</name>
    <dbReference type="NCBI Taxonomy" id="486041"/>
    <lineage>
        <taxon>Eukaryota</taxon>
        <taxon>Fungi</taxon>
        <taxon>Dikarya</taxon>
        <taxon>Basidiomycota</taxon>
        <taxon>Agaricomycotina</taxon>
        <taxon>Agaricomycetes</taxon>
        <taxon>Agaricomycetidae</taxon>
        <taxon>Agaricales</taxon>
        <taxon>Agaricineae</taxon>
        <taxon>Hydnangiaceae</taxon>
        <taxon>Laccaria</taxon>
    </lineage>
</organism>
<dbReference type="Gene3D" id="1.10.150.20">
    <property type="entry name" value="5' to 3' exonuclease, C-terminal subdomain"/>
    <property type="match status" value="1"/>
</dbReference>
<feature type="domain" description="BRCT" evidence="15">
    <location>
        <begin position="80"/>
        <end position="103"/>
    </location>
</feature>
<evidence type="ECO:0000256" key="3">
    <source>
        <dbReference type="ARBA" id="ARBA00022634"/>
    </source>
</evidence>
<dbReference type="GO" id="GO:0006260">
    <property type="term" value="P:DNA replication"/>
    <property type="evidence" value="ECO:0007669"/>
    <property type="project" value="UniProtKB-KW"/>
</dbReference>
<comment type="subcellular location">
    <subcellularLocation>
        <location evidence="14">Nucleus</location>
    </subcellularLocation>
</comment>
<dbReference type="InterPro" id="IPR002054">
    <property type="entry name" value="DNA-dir_DNA_pol_X"/>
</dbReference>
<dbReference type="PANTHER" id="PTHR11276">
    <property type="entry name" value="DNA POLYMERASE TYPE-X FAMILY MEMBER"/>
    <property type="match status" value="1"/>
</dbReference>
<dbReference type="Pfam" id="PF10391">
    <property type="entry name" value="DNA_pol_lambd_f"/>
    <property type="match status" value="1"/>
</dbReference>
<evidence type="ECO:0000256" key="11">
    <source>
        <dbReference type="ARBA" id="ARBA00023239"/>
    </source>
</evidence>
<keyword evidence="10 14" id="KW-0234">DNA repair</keyword>
<dbReference type="STRING" id="486041.B0D8M6"/>
<dbReference type="AlphaFoldDB" id="B0D8M6"/>
<dbReference type="OrthoDB" id="205514at2759"/>
<sequence length="527" mass="60112">MGGPHTTDPLKVYIIQAKLDQDTIIELHNLLERDKYYYNGSAKFTLCNDINESDVVVTAIKMRKRLERHIDWEIAKQKAIVTPQWLRDSAQAGKAISFQDYAALSEINNSNIIHDSPENQSRASQFLSRPSFQLFNPSSLEEEPTNERVKANWRLRYACKRASPLVCKNQPLLVELGVLYRARELEGLEVNALGYERAIAVIKSYPNLIAHENFETDIVHLPFLGEKMLFKIREYLTTGRIQESETTRASQRFQSLSAFSSVYGVGPATARKLYDDGLRTIDDMKRYYDVQEDTEVPQLGANSVTNDLIRKDQIPNLSTKVGLALYEDLETPIPRSEVEQIHDLVMQEARYLMPECISTVVGGYRRGKPYCNDVDIVIGCPNIQSGGNQVKALGEKLIKRLYDRGVLCLSGFHAQDSVRGAHLNLLEKAMTIFALPKNAVHQRVHRRLDLIFAAPETYWTAIIGWTGSKMFERDLRLWAKVEMGMKFDSSGLTRRYDSKLFMPSSERHVFEILGLDWIDPTMRNADV</sequence>
<dbReference type="CDD" id="cd00141">
    <property type="entry name" value="NT_POLXc"/>
    <property type="match status" value="1"/>
</dbReference>
<keyword evidence="9" id="KW-0238">DNA-binding</keyword>
<dbReference type="FunCoup" id="B0D8M6">
    <property type="interactions" value="171"/>
</dbReference>
<gene>
    <name evidence="16" type="ORF">LACBIDRAFT_296372</name>
</gene>
<evidence type="ECO:0000256" key="4">
    <source>
        <dbReference type="ARBA" id="ARBA00022679"/>
    </source>
</evidence>
<dbReference type="InterPro" id="IPR043519">
    <property type="entry name" value="NT_sf"/>
</dbReference>
<name>B0D8M6_LACBS</name>
<dbReference type="PANTHER" id="PTHR11276:SF28">
    <property type="entry name" value="DNA POLYMERASE LAMBDA"/>
    <property type="match status" value="1"/>
</dbReference>
<dbReference type="InterPro" id="IPR001357">
    <property type="entry name" value="BRCT_dom"/>
</dbReference>
<dbReference type="FunFam" id="3.30.210.10:FF:000005">
    <property type="entry name" value="DNA polymerase IV"/>
    <property type="match status" value="1"/>
</dbReference>
<dbReference type="InterPro" id="IPR036420">
    <property type="entry name" value="BRCT_dom_sf"/>
</dbReference>
<evidence type="ECO:0000256" key="14">
    <source>
        <dbReference type="RuleBase" id="RU366014"/>
    </source>
</evidence>
<dbReference type="RefSeq" id="XP_001880411.1">
    <property type="nucleotide sequence ID" value="XM_001880376.1"/>
</dbReference>
<dbReference type="PROSITE" id="PS00522">
    <property type="entry name" value="DNA_POLYMERASE_X"/>
    <property type="match status" value="1"/>
</dbReference>
<reference evidence="16 17" key="1">
    <citation type="journal article" date="2008" name="Nature">
        <title>The genome of Laccaria bicolor provides insights into mycorrhizal symbiosis.</title>
        <authorList>
            <person name="Martin F."/>
            <person name="Aerts A."/>
            <person name="Ahren D."/>
            <person name="Brun A."/>
            <person name="Danchin E.G.J."/>
            <person name="Duchaussoy F."/>
            <person name="Gibon J."/>
            <person name="Kohler A."/>
            <person name="Lindquist E."/>
            <person name="Pereda V."/>
            <person name="Salamov A."/>
            <person name="Shapiro H.J."/>
            <person name="Wuyts J."/>
            <person name="Blaudez D."/>
            <person name="Buee M."/>
            <person name="Brokstein P."/>
            <person name="Canbaeck B."/>
            <person name="Cohen D."/>
            <person name="Courty P.E."/>
            <person name="Coutinho P.M."/>
            <person name="Delaruelle C."/>
            <person name="Detter J.C."/>
            <person name="Deveau A."/>
            <person name="DiFazio S."/>
            <person name="Duplessis S."/>
            <person name="Fraissinet-Tachet L."/>
            <person name="Lucic E."/>
            <person name="Frey-Klett P."/>
            <person name="Fourrey C."/>
            <person name="Feussner I."/>
            <person name="Gay G."/>
            <person name="Grimwood J."/>
            <person name="Hoegger P.J."/>
            <person name="Jain P."/>
            <person name="Kilaru S."/>
            <person name="Labbe J."/>
            <person name="Lin Y.C."/>
            <person name="Legue V."/>
            <person name="Le Tacon F."/>
            <person name="Marmeisse R."/>
            <person name="Melayah D."/>
            <person name="Montanini B."/>
            <person name="Muratet M."/>
            <person name="Nehls U."/>
            <person name="Niculita-Hirzel H."/>
            <person name="Oudot-Le Secq M.P."/>
            <person name="Peter M."/>
            <person name="Quesneville H."/>
            <person name="Rajashekar B."/>
            <person name="Reich M."/>
            <person name="Rouhier N."/>
            <person name="Schmutz J."/>
            <person name="Yin T."/>
            <person name="Chalot M."/>
            <person name="Henrissat B."/>
            <person name="Kuees U."/>
            <person name="Lucas S."/>
            <person name="Van de Peer Y."/>
            <person name="Podila G.K."/>
            <person name="Polle A."/>
            <person name="Pukkila P.J."/>
            <person name="Richardson P.M."/>
            <person name="Rouze P."/>
            <person name="Sanders I.R."/>
            <person name="Stajich J.E."/>
            <person name="Tunlid A."/>
            <person name="Tuskan G."/>
            <person name="Grigoriev I.V."/>
        </authorList>
    </citation>
    <scope>NUCLEOTIDE SEQUENCE [LARGE SCALE GENOMIC DNA]</scope>
    <source>
        <strain evidence="17">S238N-H82 / ATCC MYA-4686</strain>
    </source>
</reference>
<dbReference type="SUPFAM" id="SSF81301">
    <property type="entry name" value="Nucleotidyltransferase"/>
    <property type="match status" value="1"/>
</dbReference>
<dbReference type="SUPFAM" id="SSF81585">
    <property type="entry name" value="PsbU/PolX domain-like"/>
    <property type="match status" value="1"/>
</dbReference>
<feature type="active site" description="Nucleophile; Schiff-base intermediate with DNA; for 5'-dRP lyase activity" evidence="13">
    <location>
        <position position="231"/>
    </location>
</feature>
<dbReference type="InterPro" id="IPR002008">
    <property type="entry name" value="DNA_pol_X_beta-like"/>
</dbReference>
<evidence type="ECO:0000256" key="1">
    <source>
        <dbReference type="ARBA" id="ARBA00001936"/>
    </source>
</evidence>
<dbReference type="SMART" id="SM00483">
    <property type="entry name" value="POLXc"/>
    <property type="match status" value="1"/>
</dbReference>
<dbReference type="Proteomes" id="UP000001194">
    <property type="component" value="Unassembled WGS sequence"/>
</dbReference>
<keyword evidence="11" id="KW-0456">Lyase</keyword>
<evidence type="ECO:0000256" key="9">
    <source>
        <dbReference type="ARBA" id="ARBA00023125"/>
    </source>
</evidence>
<evidence type="ECO:0000313" key="16">
    <source>
        <dbReference type="EMBL" id="EDR09098.1"/>
    </source>
</evidence>
<dbReference type="EMBL" id="DS547100">
    <property type="protein sequence ID" value="EDR09098.1"/>
    <property type="molecule type" value="Genomic_DNA"/>
</dbReference>
<comment type="function">
    <text evidence="14">DNA polymerase that functions in several pathways of DNA repair. Involved in base excision repair (BER) responsible for repair of lesions that give rise to abasic (AP) sites in DNA. Also contributes to DNA double-strand break repair by non-homologous end joining and homologous recombination. Has both template-dependent and template-independent (terminal transferase) DNA polymerase activities. Has also a 5'-deoxyribose-5-phosphate lyase (dRP lyase) activity.</text>
</comment>
<accession>B0D8M6</accession>
<dbReference type="KEGG" id="lbc:LACBIDRAFT_296372"/>
<keyword evidence="3" id="KW-0237">DNA synthesis</keyword>
<dbReference type="Gene3D" id="3.40.50.10190">
    <property type="entry name" value="BRCT domain"/>
    <property type="match status" value="1"/>
</dbReference>
<evidence type="ECO:0000313" key="17">
    <source>
        <dbReference type="Proteomes" id="UP000001194"/>
    </source>
</evidence>
<keyword evidence="5 14" id="KW-0548">Nucleotidyltransferase</keyword>
<comment type="similarity">
    <text evidence="2 14">Belongs to the DNA polymerase type-X family.</text>
</comment>
<keyword evidence="14" id="KW-0539">Nucleus</keyword>
<dbReference type="GO" id="GO:0046872">
    <property type="term" value="F:metal ion binding"/>
    <property type="evidence" value="ECO:0007669"/>
    <property type="project" value="UniProtKB-UniRule"/>
</dbReference>
<dbReference type="EC" id="2.7.7.7" evidence="14"/>
<protein>
    <recommendedName>
        <fullName evidence="14">DNA polymerase</fullName>
        <ecNumber evidence="14">2.7.7.7</ecNumber>
    </recommendedName>
</protein>
<dbReference type="Gene3D" id="3.30.460.10">
    <property type="entry name" value="Beta Polymerase, domain 2"/>
    <property type="match status" value="1"/>
</dbReference>
<comment type="cofactor">
    <cofactor evidence="1">
        <name>Mn(2+)</name>
        <dbReference type="ChEBI" id="CHEBI:29035"/>
    </cofactor>
</comment>
<evidence type="ECO:0000256" key="10">
    <source>
        <dbReference type="ARBA" id="ARBA00023204"/>
    </source>
</evidence>
<dbReference type="InterPro" id="IPR018944">
    <property type="entry name" value="DNA_pol_lambd_fingers_domain"/>
</dbReference>
<dbReference type="Pfam" id="PF14791">
    <property type="entry name" value="DNA_pol_B_thumb"/>
    <property type="match status" value="1"/>
</dbReference>
<dbReference type="Gene3D" id="3.30.210.10">
    <property type="entry name" value="DNA polymerase, thumb domain"/>
    <property type="match status" value="1"/>
</dbReference>
<evidence type="ECO:0000256" key="13">
    <source>
        <dbReference type="PIRSR" id="PIRSR622312-50"/>
    </source>
</evidence>
<dbReference type="GO" id="GO:0005634">
    <property type="term" value="C:nucleus"/>
    <property type="evidence" value="ECO:0007669"/>
    <property type="project" value="UniProtKB-SubCell"/>
</dbReference>